<evidence type="ECO:0000256" key="2">
    <source>
        <dbReference type="RuleBase" id="RU363116"/>
    </source>
</evidence>
<dbReference type="PANTHER" id="PTHR23248">
    <property type="entry name" value="PHOSPHOLIPID SCRAMBLASE-RELATED"/>
    <property type="match status" value="1"/>
</dbReference>
<comment type="cofactor">
    <cofactor evidence="2">
        <name>Ca(2+)</name>
        <dbReference type="ChEBI" id="CHEBI:29108"/>
    </cofactor>
</comment>
<protein>
    <recommendedName>
        <fullName evidence="2">Phospholipid scramblase</fullName>
    </recommendedName>
</protein>
<gene>
    <name evidence="4" type="ORF">ODALV1_LOCUS7332</name>
</gene>
<dbReference type="Proteomes" id="UP001642540">
    <property type="component" value="Unassembled WGS sequence"/>
</dbReference>
<sequence length="303" mass="33969">MTTEGVDPNTLFPAPSSTDNNAHPQRMSAASTSTSIFLRTGFAPPELEQLQSTKMIVIRRSPDDKRLPKEARQKHFKYDLSKEDGTRLFMALEQSNRLSRFLFQNRRPCKIFIVNTRRDVVLKLDKPCTCCFCCWNGVCCNKVLVYSGIDRFLGEIQQDFCSMIKTGFTARNGNGVKVLHITGPMCCTSCCDPQFRVFLTDGTFIGHIHKGMVHDAGGKVPYLKDKNFGASFLEDVDVAIKSLILATAFLIDLLYYKLGPTYTKNSVDLNDNVDQPKIDTDTPVLVANEVDMTADIDIDKVIE</sequence>
<dbReference type="InterPro" id="IPR005552">
    <property type="entry name" value="Scramblase"/>
</dbReference>
<keyword evidence="2" id="KW-0449">Lipoprotein</keyword>
<keyword evidence="2" id="KW-0564">Palmitate</keyword>
<feature type="region of interest" description="Disordered" evidence="3">
    <location>
        <begin position="1"/>
        <end position="30"/>
    </location>
</feature>
<reference evidence="4 5" key="1">
    <citation type="submission" date="2024-08" db="EMBL/GenBank/DDBJ databases">
        <authorList>
            <person name="Cucini C."/>
            <person name="Frati F."/>
        </authorList>
    </citation>
    <scope>NUCLEOTIDE SEQUENCE [LARGE SCALE GENOMIC DNA]</scope>
</reference>
<evidence type="ECO:0000256" key="1">
    <source>
        <dbReference type="ARBA" id="ARBA00005350"/>
    </source>
</evidence>
<name>A0ABP1Q4T5_9HEXA</name>
<comment type="function">
    <text evidence="2">May mediate accelerated ATP-independent bidirectional transbilayer migration of phospholipids upon binding calcium ions that results in a loss of phospholipid asymmetry in the plasma membrane.</text>
</comment>
<comment type="caution">
    <text evidence="4">The sequence shown here is derived from an EMBL/GenBank/DDBJ whole genome shotgun (WGS) entry which is preliminary data.</text>
</comment>
<dbReference type="Pfam" id="PF03803">
    <property type="entry name" value="Scramblase"/>
    <property type="match status" value="1"/>
</dbReference>
<feature type="compositionally biased region" description="Polar residues" evidence="3">
    <location>
        <begin position="15"/>
        <end position="30"/>
    </location>
</feature>
<comment type="similarity">
    <text evidence="1 2">Belongs to the phospholipid scramblase family.</text>
</comment>
<evidence type="ECO:0000313" key="5">
    <source>
        <dbReference type="Proteomes" id="UP001642540"/>
    </source>
</evidence>
<keyword evidence="5" id="KW-1185">Reference proteome</keyword>
<accession>A0ABP1Q4T5</accession>
<evidence type="ECO:0000256" key="3">
    <source>
        <dbReference type="SAM" id="MobiDB-lite"/>
    </source>
</evidence>
<organism evidence="4 5">
    <name type="scientific">Orchesella dallaii</name>
    <dbReference type="NCBI Taxonomy" id="48710"/>
    <lineage>
        <taxon>Eukaryota</taxon>
        <taxon>Metazoa</taxon>
        <taxon>Ecdysozoa</taxon>
        <taxon>Arthropoda</taxon>
        <taxon>Hexapoda</taxon>
        <taxon>Collembola</taxon>
        <taxon>Entomobryomorpha</taxon>
        <taxon>Entomobryoidea</taxon>
        <taxon>Orchesellidae</taxon>
        <taxon>Orchesellinae</taxon>
        <taxon>Orchesella</taxon>
    </lineage>
</organism>
<evidence type="ECO:0000313" key="4">
    <source>
        <dbReference type="EMBL" id="CAL8089312.1"/>
    </source>
</evidence>
<proteinExistence type="inferred from homology"/>
<keyword evidence="2" id="KW-0106">Calcium</keyword>
<dbReference type="PANTHER" id="PTHR23248:SF9">
    <property type="entry name" value="PHOSPHOLIPID SCRAMBLASE"/>
    <property type="match status" value="1"/>
</dbReference>
<dbReference type="EMBL" id="CAXLJM020000023">
    <property type="protein sequence ID" value="CAL8089312.1"/>
    <property type="molecule type" value="Genomic_DNA"/>
</dbReference>